<dbReference type="InterPro" id="IPR050297">
    <property type="entry name" value="LipidA_mod_glycosyltrf_83"/>
</dbReference>
<feature type="transmembrane region" description="Helical" evidence="8">
    <location>
        <begin position="168"/>
        <end position="186"/>
    </location>
</feature>
<feature type="transmembrane region" description="Helical" evidence="8">
    <location>
        <begin position="193"/>
        <end position="214"/>
    </location>
</feature>
<evidence type="ECO:0000256" key="7">
    <source>
        <dbReference type="ARBA" id="ARBA00023136"/>
    </source>
</evidence>
<evidence type="ECO:0000256" key="8">
    <source>
        <dbReference type="SAM" id="Phobius"/>
    </source>
</evidence>
<reference evidence="10" key="1">
    <citation type="submission" date="2020-02" db="EMBL/GenBank/DDBJ databases">
        <authorList>
            <person name="Meier V. D."/>
        </authorList>
    </citation>
    <scope>NUCLEOTIDE SEQUENCE</scope>
    <source>
        <strain evidence="10">AVDCRST_MAG77</strain>
    </source>
</reference>
<keyword evidence="2" id="KW-1003">Cell membrane</keyword>
<feature type="transmembrane region" description="Helical" evidence="8">
    <location>
        <begin position="411"/>
        <end position="433"/>
    </location>
</feature>
<feature type="transmembrane region" description="Helical" evidence="8">
    <location>
        <begin position="280"/>
        <end position="301"/>
    </location>
</feature>
<evidence type="ECO:0000256" key="5">
    <source>
        <dbReference type="ARBA" id="ARBA00022692"/>
    </source>
</evidence>
<feature type="domain" description="Glycosyltransferase RgtA/B/C/D-like" evidence="9">
    <location>
        <begin position="272"/>
        <end position="382"/>
    </location>
</feature>
<dbReference type="PANTHER" id="PTHR33908:SF11">
    <property type="entry name" value="MEMBRANE PROTEIN"/>
    <property type="match status" value="1"/>
</dbReference>
<accession>A0A6J4I6P1</accession>
<feature type="transmembrane region" description="Helical" evidence="8">
    <location>
        <begin position="253"/>
        <end position="273"/>
    </location>
</feature>
<proteinExistence type="predicted"/>
<keyword evidence="5 8" id="KW-0812">Transmembrane</keyword>
<dbReference type="EMBL" id="CADCTC010000105">
    <property type="protein sequence ID" value="CAA9242697.1"/>
    <property type="molecule type" value="Genomic_DNA"/>
</dbReference>
<keyword evidence="4" id="KW-0808">Transferase</keyword>
<dbReference type="GO" id="GO:0009103">
    <property type="term" value="P:lipopolysaccharide biosynthetic process"/>
    <property type="evidence" value="ECO:0007669"/>
    <property type="project" value="UniProtKB-ARBA"/>
</dbReference>
<comment type="subcellular location">
    <subcellularLocation>
        <location evidence="1">Cell membrane</location>
        <topology evidence="1">Multi-pass membrane protein</topology>
    </subcellularLocation>
</comment>
<organism evidence="10">
    <name type="scientific">uncultured Chloroflexota bacterium</name>
    <dbReference type="NCBI Taxonomy" id="166587"/>
    <lineage>
        <taxon>Bacteria</taxon>
        <taxon>Bacillati</taxon>
        <taxon>Chloroflexota</taxon>
        <taxon>environmental samples</taxon>
    </lineage>
</organism>
<evidence type="ECO:0000256" key="2">
    <source>
        <dbReference type="ARBA" id="ARBA00022475"/>
    </source>
</evidence>
<feature type="transmembrane region" description="Helical" evidence="8">
    <location>
        <begin position="590"/>
        <end position="613"/>
    </location>
</feature>
<evidence type="ECO:0000256" key="6">
    <source>
        <dbReference type="ARBA" id="ARBA00022989"/>
    </source>
</evidence>
<dbReference type="AlphaFoldDB" id="A0A6J4I6P1"/>
<evidence type="ECO:0000256" key="1">
    <source>
        <dbReference type="ARBA" id="ARBA00004651"/>
    </source>
</evidence>
<dbReference type="GO" id="GO:0016763">
    <property type="term" value="F:pentosyltransferase activity"/>
    <property type="evidence" value="ECO:0007669"/>
    <property type="project" value="TreeGrafter"/>
</dbReference>
<evidence type="ECO:0000259" key="9">
    <source>
        <dbReference type="Pfam" id="PF13231"/>
    </source>
</evidence>
<name>A0A6J4I6P1_9CHLR</name>
<evidence type="ECO:0000256" key="3">
    <source>
        <dbReference type="ARBA" id="ARBA00022676"/>
    </source>
</evidence>
<keyword evidence="3" id="KW-0328">Glycosyltransferase</keyword>
<evidence type="ECO:0000313" key="10">
    <source>
        <dbReference type="EMBL" id="CAA9242697.1"/>
    </source>
</evidence>
<sequence length="659" mass="70595">MSYRAVTAVLWFVICGSGAVLLAVFLTTQAVAQGPNAQPILPAGERTTPQSPRLVRSQQDVFLVVGRFRRWVVSPQVFTDYRFDESSIERLAEDELTRIPRGPDLVAGPVLRAPDGNLWIVYQGTRRRIAGADAYPPLNLSPDDAVQASPALVASYPMGRAIGNPPRPWLLALHLLAAAAAIALWWRGSSWRATFIFVGFASALRLVYSALYPWTPDGPDADAYVTLARYLMGAPNLFRPDPYGGLTGVTSPAYAFILAALAPFHAVAGIPGWKLAQAGAAVLLSAATAGLASVAFGSRAGKATALVAALSPAWFYAAELIAYELWLALFLAAALWSFARSLATRHPARWLVASGALFGLAIFVQLKVAVLLVPAAIALVFVRSFGGRADSPRPADRFRWARLPFPSRRGLGGRSALPVLLLLLLPALVPTAAWGARNVAVHGELLLGSSAGGVLFWMGNHDGASGGYMQLGRPDALTRRIEQYPPTLLTREARAYSELAWDFILRHPSRFALLALAKLERFWWTISPDRLGAWVELRTAAFTGGVLDAPAILLLSKLTHVASLAAAGAGMLWGARLAPSFVSSLASPGLAARVAASPLPLVLLASLGLFWLVHAPFIAEPRHRLPILPVVQVFEGAGLALLWSALRRGVPSHATHERS</sequence>
<dbReference type="Pfam" id="PF13231">
    <property type="entry name" value="PMT_2"/>
    <property type="match status" value="1"/>
</dbReference>
<keyword evidence="6 8" id="KW-1133">Transmembrane helix</keyword>
<dbReference type="GO" id="GO:0005886">
    <property type="term" value="C:plasma membrane"/>
    <property type="evidence" value="ECO:0007669"/>
    <property type="project" value="UniProtKB-SubCell"/>
</dbReference>
<protein>
    <recommendedName>
        <fullName evidence="9">Glycosyltransferase RgtA/B/C/D-like domain-containing protein</fullName>
    </recommendedName>
</protein>
<feature type="transmembrane region" description="Helical" evidence="8">
    <location>
        <begin position="313"/>
        <end position="336"/>
    </location>
</feature>
<dbReference type="PANTHER" id="PTHR33908">
    <property type="entry name" value="MANNOSYLTRANSFERASE YKCB-RELATED"/>
    <property type="match status" value="1"/>
</dbReference>
<keyword evidence="7 8" id="KW-0472">Membrane</keyword>
<feature type="transmembrane region" description="Helical" evidence="8">
    <location>
        <begin position="558"/>
        <end position="578"/>
    </location>
</feature>
<gene>
    <name evidence="10" type="ORF">AVDCRST_MAG77-1763</name>
</gene>
<feature type="transmembrane region" description="Helical" evidence="8">
    <location>
        <begin position="625"/>
        <end position="646"/>
    </location>
</feature>
<evidence type="ECO:0000256" key="4">
    <source>
        <dbReference type="ARBA" id="ARBA00022679"/>
    </source>
</evidence>
<dbReference type="InterPro" id="IPR038731">
    <property type="entry name" value="RgtA/B/C-like"/>
</dbReference>